<dbReference type="SUPFAM" id="SSF55874">
    <property type="entry name" value="ATPase domain of HSP90 chaperone/DNA topoisomerase II/histidine kinase"/>
    <property type="match status" value="1"/>
</dbReference>
<dbReference type="Gene3D" id="1.10.287.130">
    <property type="match status" value="1"/>
</dbReference>
<reference evidence="5 6" key="1">
    <citation type="journal article" date="2009" name="Stand. Genomic Sci.">
        <title>Complete genome sequence of Desulfotomaculum acetoxidans type strain (5575).</title>
        <authorList>
            <person name="Spring S."/>
            <person name="Lapidus A."/>
            <person name="Schroder M."/>
            <person name="Gleim D."/>
            <person name="Sims D."/>
            <person name="Meincke L."/>
            <person name="Glavina Del Rio T."/>
            <person name="Tice H."/>
            <person name="Copeland A."/>
            <person name="Cheng J.F."/>
            <person name="Lucas S."/>
            <person name="Chen F."/>
            <person name="Nolan M."/>
            <person name="Bruce D."/>
            <person name="Goodwin L."/>
            <person name="Pitluck S."/>
            <person name="Ivanova N."/>
            <person name="Mavromatis K."/>
            <person name="Mikhailova N."/>
            <person name="Pati A."/>
            <person name="Chen A."/>
            <person name="Palaniappan K."/>
            <person name="Land M."/>
            <person name="Hauser L."/>
            <person name="Chang Y.J."/>
            <person name="Jeffries C.D."/>
            <person name="Chain P."/>
            <person name="Saunders E."/>
            <person name="Brettin T."/>
            <person name="Detter J.C."/>
            <person name="Goker M."/>
            <person name="Bristow J."/>
            <person name="Eisen J.A."/>
            <person name="Markowitz V."/>
            <person name="Hugenholtz P."/>
            <person name="Kyrpides N.C."/>
            <person name="Klenk H.P."/>
            <person name="Han C."/>
        </authorList>
    </citation>
    <scope>NUCLEOTIDE SEQUENCE [LARGE SCALE GENOMIC DNA]</scope>
    <source>
        <strain evidence="6">ATCC 49208 / DSM 771 / VKM B-1644</strain>
    </source>
</reference>
<dbReference type="InterPro" id="IPR039506">
    <property type="entry name" value="SPOB_a"/>
</dbReference>
<feature type="transmembrane region" description="Helical" evidence="3">
    <location>
        <begin position="126"/>
        <end position="147"/>
    </location>
</feature>
<dbReference type="Pfam" id="PF02518">
    <property type="entry name" value="HATPase_c"/>
    <property type="match status" value="1"/>
</dbReference>
<evidence type="ECO:0000313" key="6">
    <source>
        <dbReference type="Proteomes" id="UP000002217"/>
    </source>
</evidence>
<dbReference type="Pfam" id="PF14689">
    <property type="entry name" value="SPOB_a"/>
    <property type="match status" value="1"/>
</dbReference>
<sequence length="456" mass="51864">MLDHMSILQLLLVSLPEAVLLAALGFTLINFQPHLRQLLLIGIFQTFASYIVRASKLSFGLHTILLLLVFILIIHLVTHLKVFVSSLVGLLGFTTIALIEALYVPQLLKITGYTIAEILNHPIMRIYFFIPETGLLLMIILLCRHFNINIMSYLERKKTQVSVALMKKNNFGNNNFNKEYFLPITLILLSICLLAMLSNTFVFFRSVLLKDSFINIFSTFIVLGITVLICLLVIILKNIAGMIDIQHKAKKTKKTLSLIEELVYTIRKKRHDFNHHLQAVYGLLETGFQLEARDYIRKIFSHISTHEELIKTDTPEVSAMLYTKIGLAKKNNINLEIIIENSLKDLPLSFEETNSILGNLIDNAMEATNIINVEKRNITIELTRNSEGFCFEVTNQGKLIKPEIINEIFKPQFSTKEGRPGLGLSIVEEIVKQYNGTITAFSNNKNTTLSIFIPKR</sequence>
<keyword evidence="3" id="KW-1133">Transmembrane helix</keyword>
<keyword evidence="6" id="KW-1185">Reference proteome</keyword>
<dbReference type="PANTHER" id="PTHR40448">
    <property type="entry name" value="TWO-COMPONENT SENSOR HISTIDINE KINASE"/>
    <property type="match status" value="1"/>
</dbReference>
<dbReference type="Gene3D" id="3.30.565.10">
    <property type="entry name" value="Histidine kinase-like ATPase, C-terminal domain"/>
    <property type="match status" value="1"/>
</dbReference>
<organism evidence="5 6">
    <name type="scientific">Desulfofarcimen acetoxidans (strain ATCC 49208 / DSM 771 / KCTC 5769 / VKM B-1644 / 5575)</name>
    <name type="common">Desulfotomaculum acetoxidans</name>
    <dbReference type="NCBI Taxonomy" id="485916"/>
    <lineage>
        <taxon>Bacteria</taxon>
        <taxon>Bacillati</taxon>
        <taxon>Bacillota</taxon>
        <taxon>Clostridia</taxon>
        <taxon>Eubacteriales</taxon>
        <taxon>Peptococcaceae</taxon>
        <taxon>Desulfofarcimen</taxon>
    </lineage>
</organism>
<dbReference type="InterPro" id="IPR036890">
    <property type="entry name" value="HATPase_C_sf"/>
</dbReference>
<keyword evidence="3" id="KW-0812">Transmembrane</keyword>
<feature type="transmembrane region" description="Helical" evidence="3">
    <location>
        <begin position="83"/>
        <end position="105"/>
    </location>
</feature>
<dbReference type="GO" id="GO:0016301">
    <property type="term" value="F:kinase activity"/>
    <property type="evidence" value="ECO:0007669"/>
    <property type="project" value="UniProtKB-KW"/>
</dbReference>
<name>C8W4Q4_DESAS</name>
<keyword evidence="3" id="KW-0472">Membrane</keyword>
<evidence type="ECO:0000256" key="1">
    <source>
        <dbReference type="ARBA" id="ARBA00022777"/>
    </source>
</evidence>
<dbReference type="Proteomes" id="UP000002217">
    <property type="component" value="Chromosome"/>
</dbReference>
<dbReference type="InterPro" id="IPR003594">
    <property type="entry name" value="HATPase_dom"/>
</dbReference>
<dbReference type="PROSITE" id="PS50109">
    <property type="entry name" value="HIS_KIN"/>
    <property type="match status" value="1"/>
</dbReference>
<dbReference type="SMART" id="SM00387">
    <property type="entry name" value="HATPase_c"/>
    <property type="match status" value="1"/>
</dbReference>
<dbReference type="CDD" id="cd00075">
    <property type="entry name" value="HATPase"/>
    <property type="match status" value="1"/>
</dbReference>
<dbReference type="PANTHER" id="PTHR40448:SF1">
    <property type="entry name" value="TWO-COMPONENT SENSOR HISTIDINE KINASE"/>
    <property type="match status" value="1"/>
</dbReference>
<keyword evidence="1 5" id="KW-0808">Transferase</keyword>
<evidence type="ECO:0000259" key="4">
    <source>
        <dbReference type="PROSITE" id="PS50109"/>
    </source>
</evidence>
<evidence type="ECO:0000256" key="3">
    <source>
        <dbReference type="SAM" id="Phobius"/>
    </source>
</evidence>
<dbReference type="GO" id="GO:0000160">
    <property type="term" value="P:phosphorelay signal transduction system"/>
    <property type="evidence" value="ECO:0007669"/>
    <property type="project" value="UniProtKB-KW"/>
</dbReference>
<gene>
    <name evidence="5" type="ordered locus">Dtox_3198</name>
</gene>
<dbReference type="AlphaFoldDB" id="C8W4Q4"/>
<protein>
    <submittedName>
        <fullName evidence="5">Signal transduction histidine kinase regulating citrate/malate metabolism</fullName>
    </submittedName>
</protein>
<dbReference type="InterPro" id="IPR005467">
    <property type="entry name" value="His_kinase_dom"/>
</dbReference>
<feature type="transmembrane region" description="Helical" evidence="3">
    <location>
        <begin position="59"/>
        <end position="77"/>
    </location>
</feature>
<dbReference type="OrthoDB" id="1677679at2"/>
<dbReference type="KEGG" id="dae:Dtox_3198"/>
<dbReference type="GO" id="GO:0042802">
    <property type="term" value="F:identical protein binding"/>
    <property type="evidence" value="ECO:0007669"/>
    <property type="project" value="TreeGrafter"/>
</dbReference>
<feature type="transmembrane region" description="Helical" evidence="3">
    <location>
        <begin position="180"/>
        <end position="204"/>
    </location>
</feature>
<dbReference type="HOGENOM" id="CLU_020211_16_0_9"/>
<feature type="transmembrane region" description="Helical" evidence="3">
    <location>
        <begin position="7"/>
        <end position="29"/>
    </location>
</feature>
<dbReference type="STRING" id="485916.Dtox_3198"/>
<proteinExistence type="predicted"/>
<feature type="transmembrane region" description="Helical" evidence="3">
    <location>
        <begin position="35"/>
        <end position="52"/>
    </location>
</feature>
<dbReference type="eggNOG" id="COG3290">
    <property type="taxonomic scope" value="Bacteria"/>
</dbReference>
<dbReference type="EMBL" id="CP001720">
    <property type="protein sequence ID" value="ACV63940.1"/>
    <property type="molecule type" value="Genomic_DNA"/>
</dbReference>
<dbReference type="RefSeq" id="WP_015758632.1">
    <property type="nucleotide sequence ID" value="NC_013216.1"/>
</dbReference>
<feature type="domain" description="Histidine kinase" evidence="4">
    <location>
        <begin position="356"/>
        <end position="456"/>
    </location>
</feature>
<keyword evidence="2" id="KW-0902">Two-component regulatory system</keyword>
<feature type="transmembrane region" description="Helical" evidence="3">
    <location>
        <begin position="216"/>
        <end position="236"/>
    </location>
</feature>
<evidence type="ECO:0000256" key="2">
    <source>
        <dbReference type="ARBA" id="ARBA00023012"/>
    </source>
</evidence>
<keyword evidence="1 5" id="KW-0418">Kinase</keyword>
<accession>C8W4Q4</accession>
<evidence type="ECO:0000313" key="5">
    <source>
        <dbReference type="EMBL" id="ACV63940.1"/>
    </source>
</evidence>